<feature type="transmembrane region" description="Helical" evidence="1">
    <location>
        <begin position="63"/>
        <end position="84"/>
    </location>
</feature>
<feature type="transmembrane region" description="Helical" evidence="1">
    <location>
        <begin position="36"/>
        <end position="56"/>
    </location>
</feature>
<accession>A0A4R4E4I2</accession>
<dbReference type="OrthoDB" id="675661at2"/>
<keyword evidence="1" id="KW-0472">Membrane</keyword>
<dbReference type="Proteomes" id="UP000295164">
    <property type="component" value="Unassembled WGS sequence"/>
</dbReference>
<comment type="caution">
    <text evidence="2">The sequence shown here is derived from an EMBL/GenBank/DDBJ whole genome shotgun (WGS) entry which is preliminary data.</text>
</comment>
<protein>
    <recommendedName>
        <fullName evidence="4">DUF4190 domain-containing protein</fullName>
    </recommendedName>
</protein>
<feature type="transmembrane region" description="Helical" evidence="1">
    <location>
        <begin position="12"/>
        <end position="30"/>
    </location>
</feature>
<sequence>MEQQPASNAYKTVGIIGLVLASLAFVFSFVPCLGMYAVWPGVAGVILSIISLSMAGKVNAGKGIAITGLCLAVVGTGVATWQFFALKKGIETIDTAIKAAAADTSKWQVKIDESDTSFSIDASTQQAIDSMNNAAQPEPAAAH</sequence>
<evidence type="ECO:0008006" key="4">
    <source>
        <dbReference type="Google" id="ProtNLM"/>
    </source>
</evidence>
<evidence type="ECO:0000313" key="3">
    <source>
        <dbReference type="Proteomes" id="UP000295164"/>
    </source>
</evidence>
<evidence type="ECO:0000256" key="1">
    <source>
        <dbReference type="SAM" id="Phobius"/>
    </source>
</evidence>
<reference evidence="2 3" key="1">
    <citation type="submission" date="2019-03" db="EMBL/GenBank/DDBJ databases">
        <authorList>
            <person name="Kim M.K.M."/>
        </authorList>
    </citation>
    <scope>NUCLEOTIDE SEQUENCE [LARGE SCALE GENOMIC DNA]</scope>
    <source>
        <strain evidence="2 3">17J68-15</strain>
    </source>
</reference>
<keyword evidence="1" id="KW-0812">Transmembrane</keyword>
<dbReference type="RefSeq" id="WP_131850847.1">
    <property type="nucleotide sequence ID" value="NZ_SKFH01000004.1"/>
</dbReference>
<dbReference type="AlphaFoldDB" id="A0A4R4E4I2"/>
<proteinExistence type="predicted"/>
<name>A0A4R4E4I2_9BACT</name>
<keyword evidence="3" id="KW-1185">Reference proteome</keyword>
<keyword evidence="1" id="KW-1133">Transmembrane helix</keyword>
<evidence type="ECO:0000313" key="2">
    <source>
        <dbReference type="EMBL" id="TCZ73847.1"/>
    </source>
</evidence>
<dbReference type="EMBL" id="SKFH01000004">
    <property type="protein sequence ID" value="TCZ73847.1"/>
    <property type="molecule type" value="Genomic_DNA"/>
</dbReference>
<gene>
    <name evidence="2" type="ORF">E0486_03970</name>
</gene>
<organism evidence="2 3">
    <name type="scientific">Flaviaesturariibacter aridisoli</name>
    <dbReference type="NCBI Taxonomy" id="2545761"/>
    <lineage>
        <taxon>Bacteria</taxon>
        <taxon>Pseudomonadati</taxon>
        <taxon>Bacteroidota</taxon>
        <taxon>Chitinophagia</taxon>
        <taxon>Chitinophagales</taxon>
        <taxon>Chitinophagaceae</taxon>
        <taxon>Flaviaestuariibacter</taxon>
    </lineage>
</organism>